<dbReference type="InterPro" id="IPR052931">
    <property type="entry name" value="Prophage_regulatory_activator"/>
</dbReference>
<reference evidence="2 3" key="1">
    <citation type="submission" date="2019-01" db="EMBL/GenBank/DDBJ databases">
        <title>High-quality draft genome of. Pseudomonas songnenensis str. L103, a full-fledged denitrifier isolated from 100 meters deep aquifer in a heavily nitrogen fertilized agricultural area.</title>
        <authorList>
            <person name="Liu M."/>
            <person name="Liu B."/>
        </authorList>
    </citation>
    <scope>NUCLEOTIDE SEQUENCE [LARGE SCALE GENOMIC DNA]</scope>
    <source>
        <strain evidence="2 3">L103</strain>
    </source>
</reference>
<feature type="region of interest" description="Disordered" evidence="1">
    <location>
        <begin position="1"/>
        <end position="35"/>
    </location>
</feature>
<dbReference type="OrthoDB" id="8455288at2"/>
<dbReference type="AlphaFoldDB" id="A0A482TXF8"/>
<comment type="caution">
    <text evidence="2">The sequence shown here is derived from an EMBL/GenBank/DDBJ whole genome shotgun (WGS) entry which is preliminary data.</text>
</comment>
<dbReference type="Proteomes" id="UP000282800">
    <property type="component" value="Unassembled WGS sequence"/>
</dbReference>
<feature type="compositionally biased region" description="Basic and acidic residues" evidence="1">
    <location>
        <begin position="1"/>
        <end position="13"/>
    </location>
</feature>
<dbReference type="PANTHER" id="PTHR36154:SF1">
    <property type="entry name" value="DNA-BINDING TRANSCRIPTIONAL ACTIVATOR ALPA"/>
    <property type="match status" value="1"/>
</dbReference>
<name>A0A482TXF8_9PSED</name>
<dbReference type="InterPro" id="IPR010260">
    <property type="entry name" value="AlpA"/>
</dbReference>
<protein>
    <submittedName>
        <fullName evidence="2">AlpA family phage regulatory protein</fullName>
    </submittedName>
</protein>
<accession>A0A482TXF8</accession>
<evidence type="ECO:0000313" key="3">
    <source>
        <dbReference type="Proteomes" id="UP000282800"/>
    </source>
</evidence>
<proteinExistence type="predicted"/>
<evidence type="ECO:0000313" key="2">
    <source>
        <dbReference type="EMBL" id="RYJ60241.1"/>
    </source>
</evidence>
<evidence type="ECO:0000256" key="1">
    <source>
        <dbReference type="SAM" id="MobiDB-lite"/>
    </source>
</evidence>
<sequence>MNRGLEQRQDKTLQAEIAGVSSVTSGDPDAVRASHKSGAINPALVNSEIRYIRAKQVTQMLSISRSTLYDWTNPKSKRYDPNFPKSRRLNKSTKHGAVFWLESEVLVWLKNCECCTEV</sequence>
<dbReference type="RefSeq" id="WP_126190453.1">
    <property type="nucleotide sequence ID" value="NZ_RWYU02000009.1"/>
</dbReference>
<organism evidence="2 3">
    <name type="scientific">Pseudomonas songnenensis</name>
    <dbReference type="NCBI Taxonomy" id="1176259"/>
    <lineage>
        <taxon>Bacteria</taxon>
        <taxon>Pseudomonadati</taxon>
        <taxon>Pseudomonadota</taxon>
        <taxon>Gammaproteobacteria</taxon>
        <taxon>Pseudomonadales</taxon>
        <taxon>Pseudomonadaceae</taxon>
        <taxon>Pseudomonas</taxon>
    </lineage>
</organism>
<dbReference type="EMBL" id="RWYU02000009">
    <property type="protein sequence ID" value="RYJ60241.1"/>
    <property type="molecule type" value="Genomic_DNA"/>
</dbReference>
<gene>
    <name evidence="2" type="ORF">EJA06_019630</name>
</gene>
<dbReference type="Pfam" id="PF05930">
    <property type="entry name" value="Phage_AlpA"/>
    <property type="match status" value="1"/>
</dbReference>
<dbReference type="PANTHER" id="PTHR36154">
    <property type="entry name" value="DNA-BINDING TRANSCRIPTIONAL ACTIVATOR ALPA"/>
    <property type="match status" value="1"/>
</dbReference>